<keyword evidence="1" id="KW-1133">Transmembrane helix</keyword>
<protein>
    <submittedName>
        <fullName evidence="2">Uncharacterized protein</fullName>
    </submittedName>
</protein>
<dbReference type="Proteomes" id="UP000270190">
    <property type="component" value="Unassembled WGS sequence"/>
</dbReference>
<keyword evidence="1" id="KW-0812">Transmembrane</keyword>
<proteinExistence type="predicted"/>
<evidence type="ECO:0000313" key="3">
    <source>
        <dbReference type="Proteomes" id="UP000270190"/>
    </source>
</evidence>
<gene>
    <name evidence="2" type="ORF">BTBSAS_190036</name>
</gene>
<organism evidence="2 3">
    <name type="scientific">Brochothrix thermosphacta</name>
    <name type="common">Microbacterium thermosphactum</name>
    <dbReference type="NCBI Taxonomy" id="2756"/>
    <lineage>
        <taxon>Bacteria</taxon>
        <taxon>Bacillati</taxon>
        <taxon>Bacillota</taxon>
        <taxon>Bacilli</taxon>
        <taxon>Bacillales</taxon>
        <taxon>Listeriaceae</taxon>
        <taxon>Brochothrix</taxon>
    </lineage>
</organism>
<evidence type="ECO:0000313" key="2">
    <source>
        <dbReference type="EMBL" id="SPP27863.1"/>
    </source>
</evidence>
<keyword evidence="1" id="KW-0472">Membrane</keyword>
<sequence>MMLSAILCFRSTIIVNYYLKQAGGVQMFTAAILGFFAVPFFTLIGISAC</sequence>
<dbReference type="AlphaFoldDB" id="A0A2X0QI58"/>
<accession>A0A2X0QI58</accession>
<reference evidence="3" key="1">
    <citation type="submission" date="2018-04" db="EMBL/GenBank/DDBJ databases">
        <authorList>
            <person name="Illikoud N."/>
        </authorList>
    </citation>
    <scope>NUCLEOTIDE SEQUENCE [LARGE SCALE GENOMIC DNA]</scope>
</reference>
<name>A0A2X0QI58_BROTH</name>
<evidence type="ECO:0000256" key="1">
    <source>
        <dbReference type="SAM" id="Phobius"/>
    </source>
</evidence>
<dbReference type="EMBL" id="OUNC01000011">
    <property type="protein sequence ID" value="SPP27863.1"/>
    <property type="molecule type" value="Genomic_DNA"/>
</dbReference>
<feature type="transmembrane region" description="Helical" evidence="1">
    <location>
        <begin position="25"/>
        <end position="46"/>
    </location>
</feature>